<dbReference type="Proteomes" id="UP000094801">
    <property type="component" value="Unassembled WGS sequence"/>
</dbReference>
<dbReference type="InterPro" id="IPR027267">
    <property type="entry name" value="AH/BAR_dom_sf"/>
</dbReference>
<dbReference type="SUPFAM" id="SSF103657">
    <property type="entry name" value="BAR/IMD domain-like"/>
    <property type="match status" value="1"/>
</dbReference>
<accession>A0A1E4T4U1</accession>
<feature type="compositionally biased region" description="Polar residues" evidence="1">
    <location>
        <begin position="387"/>
        <end position="412"/>
    </location>
</feature>
<sequence>MSLRGVKKALYRTPHHFMGRRSGEDELIKSWIHDLQTASAGLEFLESQEKMWNRNWTTILDNLLSTIDTFKRLHEPVNSGSDADENYTNYDDNEIKYDENEEFSNITIREIKLSEKLSQVLYDQVTQRVENGRETFIEQCSEMRDHLRASLKLITKRNHKKIDCDMHYNATEKVLHTKNFSDKDKAKLEQSKTQLSEARIVFLDLDAKVKFVIPQVLETLSEFINKLTIKVYYQNLDIYQLVTRNISKFASTQGLVVSLTDLTYEGIISNWREQSTQARNKLESMEMLKDYKQFRDQTLLDKTTHQVNQFTGQVIESTLDFTNSLYTKTFYPNQKLNIRTMKIENPVKPFSRNGMFVTAMDPIKFILDELTGPYTDYQEDISEIDSSHNNIESPTRKNTSQKLSAEQKNTGSHIPESEQELKYEQKSSDTQEMQESLPSVTDDFQLKPLSLKRSNIESQPGHIGDSLETTPRRDLSSRTSSRSGSTTLHSPSIKNEYNRVLSSGTANRSSAYAESILSSPKLEIPTDTFRYTSVSMSAIEYSIKDLITKPSIDRAPILSALGQRDDEEDDIKAWVAGRSSITANLFAASVI</sequence>
<dbReference type="GO" id="GO:0006897">
    <property type="term" value="P:endocytosis"/>
    <property type="evidence" value="ECO:0007669"/>
    <property type="project" value="InterPro"/>
</dbReference>
<dbReference type="PANTHER" id="PTHR47174">
    <property type="entry name" value="BRIDGING INTEGRATOR 3"/>
    <property type="match status" value="1"/>
</dbReference>
<dbReference type="GO" id="GO:0097320">
    <property type="term" value="P:plasma membrane tubulation"/>
    <property type="evidence" value="ECO:0007669"/>
    <property type="project" value="TreeGrafter"/>
</dbReference>
<name>A0A1E4T4U1_9ASCO</name>
<dbReference type="GO" id="GO:0043332">
    <property type="term" value="C:mating projection tip"/>
    <property type="evidence" value="ECO:0007669"/>
    <property type="project" value="TreeGrafter"/>
</dbReference>
<evidence type="ECO:0008006" key="4">
    <source>
        <dbReference type="Google" id="ProtNLM"/>
    </source>
</evidence>
<dbReference type="PANTHER" id="PTHR47174:SF1">
    <property type="entry name" value="REDUCED VIABILITY UPON STARVATION PROTEIN 167"/>
    <property type="match status" value="1"/>
</dbReference>
<dbReference type="AlphaFoldDB" id="A0A1E4T4U1"/>
<feature type="compositionally biased region" description="Low complexity" evidence="1">
    <location>
        <begin position="477"/>
        <end position="492"/>
    </location>
</feature>
<dbReference type="GO" id="GO:1990528">
    <property type="term" value="C:Rvs161p-Rvs167p complex"/>
    <property type="evidence" value="ECO:0007669"/>
    <property type="project" value="TreeGrafter"/>
</dbReference>
<feature type="compositionally biased region" description="Basic and acidic residues" evidence="1">
    <location>
        <begin position="415"/>
        <end position="429"/>
    </location>
</feature>
<proteinExistence type="predicted"/>
<reference evidence="3" key="1">
    <citation type="submission" date="2016-04" db="EMBL/GenBank/DDBJ databases">
        <title>Comparative genomics of biotechnologically important yeasts.</title>
        <authorList>
            <consortium name="DOE Joint Genome Institute"/>
            <person name="Riley R."/>
            <person name="Haridas S."/>
            <person name="Wolfe K.H."/>
            <person name="Lopes M.R."/>
            <person name="Hittinger C.T."/>
            <person name="Goker M."/>
            <person name="Salamov A."/>
            <person name="Wisecaver J."/>
            <person name="Long T.M."/>
            <person name="Aerts A.L."/>
            <person name="Barry K."/>
            <person name="Choi C."/>
            <person name="Clum A."/>
            <person name="Coughlan A.Y."/>
            <person name="Deshpande S."/>
            <person name="Douglass A.P."/>
            <person name="Hanson S.J."/>
            <person name="Klenk H.-P."/>
            <person name="Labutti K."/>
            <person name="Lapidus A."/>
            <person name="Lindquist E."/>
            <person name="Lipzen A."/>
            <person name="Meier-Kolthoff J.P."/>
            <person name="Ohm R.A."/>
            <person name="Otillar R.P."/>
            <person name="Pangilinan J."/>
            <person name="Peng Y."/>
            <person name="Rokas A."/>
            <person name="Rosa C.A."/>
            <person name="Scheuner C."/>
            <person name="Sibirny A.A."/>
            <person name="Slot J.C."/>
            <person name="Stielow J.B."/>
            <person name="Sun H."/>
            <person name="Kurtzman C.P."/>
            <person name="Blackwell M."/>
            <person name="Grigoriev I.V."/>
            <person name="Jeffries T.W."/>
        </authorList>
    </citation>
    <scope>NUCLEOTIDE SEQUENCE [LARGE SCALE GENOMIC DNA]</scope>
    <source>
        <strain evidence="3">NRRL YB-2248</strain>
    </source>
</reference>
<dbReference type="Gene3D" id="1.20.1270.60">
    <property type="entry name" value="Arfaptin homology (AH) domain/BAR domain"/>
    <property type="match status" value="1"/>
</dbReference>
<evidence type="ECO:0000313" key="3">
    <source>
        <dbReference type="Proteomes" id="UP000094801"/>
    </source>
</evidence>
<dbReference type="STRING" id="983967.A0A1E4T4U1"/>
<feature type="region of interest" description="Disordered" evidence="1">
    <location>
        <begin position="385"/>
        <end position="494"/>
    </location>
</feature>
<gene>
    <name evidence="2" type="ORF">CANARDRAFT_27162</name>
</gene>
<feature type="compositionally biased region" description="Polar residues" evidence="1">
    <location>
        <begin position="430"/>
        <end position="439"/>
    </location>
</feature>
<evidence type="ECO:0000256" key="1">
    <source>
        <dbReference type="SAM" id="MobiDB-lite"/>
    </source>
</evidence>
<keyword evidence="3" id="KW-1185">Reference proteome</keyword>
<dbReference type="OrthoDB" id="10255128at2759"/>
<dbReference type="GO" id="GO:0008289">
    <property type="term" value="F:lipid binding"/>
    <property type="evidence" value="ECO:0007669"/>
    <property type="project" value="TreeGrafter"/>
</dbReference>
<evidence type="ECO:0000313" key="2">
    <source>
        <dbReference type="EMBL" id="ODV86765.1"/>
    </source>
</evidence>
<dbReference type="GO" id="GO:0031097">
    <property type="term" value="C:medial cortex"/>
    <property type="evidence" value="ECO:0007669"/>
    <property type="project" value="TreeGrafter"/>
</dbReference>
<organism evidence="2 3">
    <name type="scientific">[Candida] arabinofermentans NRRL YB-2248</name>
    <dbReference type="NCBI Taxonomy" id="983967"/>
    <lineage>
        <taxon>Eukaryota</taxon>
        <taxon>Fungi</taxon>
        <taxon>Dikarya</taxon>
        <taxon>Ascomycota</taxon>
        <taxon>Saccharomycotina</taxon>
        <taxon>Pichiomycetes</taxon>
        <taxon>Pichiales</taxon>
        <taxon>Pichiaceae</taxon>
        <taxon>Ogataea</taxon>
        <taxon>Ogataea/Candida clade</taxon>
    </lineage>
</organism>
<dbReference type="GO" id="GO:0030479">
    <property type="term" value="C:actin cortical patch"/>
    <property type="evidence" value="ECO:0007669"/>
    <property type="project" value="TreeGrafter"/>
</dbReference>
<dbReference type="InterPro" id="IPR046982">
    <property type="entry name" value="BIN3/RVS161-like"/>
</dbReference>
<dbReference type="GO" id="GO:0051666">
    <property type="term" value="P:actin cortical patch localization"/>
    <property type="evidence" value="ECO:0007669"/>
    <property type="project" value="InterPro"/>
</dbReference>
<dbReference type="EMBL" id="KV453849">
    <property type="protein sequence ID" value="ODV86765.1"/>
    <property type="molecule type" value="Genomic_DNA"/>
</dbReference>
<protein>
    <recommendedName>
        <fullName evidence="4">BAR domain-containing protein</fullName>
    </recommendedName>
</protein>